<evidence type="ECO:0000256" key="2">
    <source>
        <dbReference type="SAM" id="SignalP"/>
    </source>
</evidence>
<dbReference type="RefSeq" id="WP_184945293.1">
    <property type="nucleotide sequence ID" value="NZ_JACHJV010000002.1"/>
</dbReference>
<dbReference type="Proteomes" id="UP000540506">
    <property type="component" value="Unassembled WGS sequence"/>
</dbReference>
<name>A0A7W7W005_KITKI</name>
<evidence type="ECO:0000313" key="3">
    <source>
        <dbReference type="EMBL" id="MBB4928274.1"/>
    </source>
</evidence>
<comment type="caution">
    <text evidence="3">The sequence shown here is derived from an EMBL/GenBank/DDBJ whole genome shotgun (WGS) entry which is preliminary data.</text>
</comment>
<feature type="signal peptide" evidence="2">
    <location>
        <begin position="1"/>
        <end position="19"/>
    </location>
</feature>
<keyword evidence="2" id="KW-0732">Signal</keyword>
<organism evidence="3 4">
    <name type="scientific">Kitasatospora kifunensis</name>
    <name type="common">Streptomyces kifunensis</name>
    <dbReference type="NCBI Taxonomy" id="58351"/>
    <lineage>
        <taxon>Bacteria</taxon>
        <taxon>Bacillati</taxon>
        <taxon>Actinomycetota</taxon>
        <taxon>Actinomycetes</taxon>
        <taxon>Kitasatosporales</taxon>
        <taxon>Streptomycetaceae</taxon>
        <taxon>Kitasatospora</taxon>
    </lineage>
</organism>
<proteinExistence type="predicted"/>
<evidence type="ECO:0000256" key="1">
    <source>
        <dbReference type="SAM" id="MobiDB-lite"/>
    </source>
</evidence>
<sequence length="191" mass="19851">MHALSAAAAAVAAAVLLTACGSSTKKPIALPSASPTASPSPSVFSSPSPTADPTADATKQVLAAYNGMWADEIKAYTTGTLNGVDLETYAGDKALANIRVTAIYYQNSNVVLRGQPVLSPQVTAIDLGSVPPRATIKDCVDSSHFVPVDKTSGQPAQTTDTNHRHVENATARIYNGHWVIMDSSIDRGQAC</sequence>
<evidence type="ECO:0008006" key="5">
    <source>
        <dbReference type="Google" id="ProtNLM"/>
    </source>
</evidence>
<feature type="region of interest" description="Disordered" evidence="1">
    <location>
        <begin position="28"/>
        <end position="55"/>
    </location>
</feature>
<feature type="chain" id="PRO_5039344762" description="Lipoprotein" evidence="2">
    <location>
        <begin position="20"/>
        <end position="191"/>
    </location>
</feature>
<accession>A0A7W7W005</accession>
<keyword evidence="4" id="KW-1185">Reference proteome</keyword>
<gene>
    <name evidence="3" type="ORF">FHR34_007369</name>
</gene>
<feature type="compositionally biased region" description="Low complexity" evidence="1">
    <location>
        <begin position="31"/>
        <end position="51"/>
    </location>
</feature>
<dbReference type="EMBL" id="JACHJV010000002">
    <property type="protein sequence ID" value="MBB4928274.1"/>
    <property type="molecule type" value="Genomic_DNA"/>
</dbReference>
<reference evidence="3 4" key="1">
    <citation type="submission" date="2020-08" db="EMBL/GenBank/DDBJ databases">
        <title>Sequencing the genomes of 1000 actinobacteria strains.</title>
        <authorList>
            <person name="Klenk H.-P."/>
        </authorList>
    </citation>
    <scope>NUCLEOTIDE SEQUENCE [LARGE SCALE GENOMIC DNA]</scope>
    <source>
        <strain evidence="3 4">DSM 41654</strain>
    </source>
</reference>
<evidence type="ECO:0000313" key="4">
    <source>
        <dbReference type="Proteomes" id="UP000540506"/>
    </source>
</evidence>
<protein>
    <recommendedName>
        <fullName evidence="5">Lipoprotein</fullName>
    </recommendedName>
</protein>
<dbReference type="AlphaFoldDB" id="A0A7W7W005"/>